<dbReference type="EMBL" id="BPQG01000013">
    <property type="protein sequence ID" value="GJD43416.1"/>
    <property type="molecule type" value="Genomic_DNA"/>
</dbReference>
<name>A0ABQ4QF79_9HYPH</name>
<evidence type="ECO:0008006" key="3">
    <source>
        <dbReference type="Google" id="ProtNLM"/>
    </source>
</evidence>
<sequence length="82" mass="8473">MALPSWMIPEKVGEAFRPPVVSVAAVPLLLVTVPAPASEPIASEKPPRSRLAPVPTETALPALKLLLAPPLSVPAEIVVAPV</sequence>
<protein>
    <recommendedName>
        <fullName evidence="3">Secreted protein</fullName>
    </recommendedName>
</protein>
<dbReference type="Proteomes" id="UP001055117">
    <property type="component" value="Unassembled WGS sequence"/>
</dbReference>
<reference evidence="1 2" key="1">
    <citation type="journal article" date="2021" name="Front. Microbiol.">
        <title>Comprehensive Comparative Genomics and Phenotyping of Methylobacterium Species.</title>
        <authorList>
            <person name="Alessa O."/>
            <person name="Ogura Y."/>
            <person name="Fujitani Y."/>
            <person name="Takami H."/>
            <person name="Hayashi T."/>
            <person name="Sahin N."/>
            <person name="Tani A."/>
        </authorList>
    </citation>
    <scope>NUCLEOTIDE SEQUENCE [LARGE SCALE GENOMIC DNA]</scope>
    <source>
        <strain evidence="1 2">DSM 23679</strain>
    </source>
</reference>
<accession>A0ABQ4QF79</accession>
<comment type="caution">
    <text evidence="1">The sequence shown here is derived from an EMBL/GenBank/DDBJ whole genome shotgun (WGS) entry which is preliminary data.</text>
</comment>
<organism evidence="1 2">
    <name type="scientific">Methylobacterium cerastii</name>
    <dbReference type="NCBI Taxonomy" id="932741"/>
    <lineage>
        <taxon>Bacteria</taxon>
        <taxon>Pseudomonadati</taxon>
        <taxon>Pseudomonadota</taxon>
        <taxon>Alphaproteobacteria</taxon>
        <taxon>Hyphomicrobiales</taxon>
        <taxon>Methylobacteriaceae</taxon>
        <taxon>Methylobacterium</taxon>
    </lineage>
</organism>
<keyword evidence="2" id="KW-1185">Reference proteome</keyword>
<evidence type="ECO:0000313" key="2">
    <source>
        <dbReference type="Proteomes" id="UP001055117"/>
    </source>
</evidence>
<evidence type="ECO:0000313" key="1">
    <source>
        <dbReference type="EMBL" id="GJD43416.1"/>
    </source>
</evidence>
<proteinExistence type="predicted"/>
<gene>
    <name evidence="1" type="ORF">AFCDBAGC_1268</name>
</gene>